<sequence length="73" mass="7914">MPSVFGSTIALLPAPSLAISSSTLSSLVDSFLFYLLPAFSSPISRLRSPLISFLFFIHHFFSSSTSSSSHLLF</sequence>
<evidence type="ECO:0000313" key="1">
    <source>
        <dbReference type="EMBL" id="KAL2787164.1"/>
    </source>
</evidence>
<reference evidence="1 2" key="1">
    <citation type="submission" date="2024-07" db="EMBL/GenBank/DDBJ databases">
        <title>Section-level genome sequencing and comparative genomics of Aspergillus sections Usti and Cavernicolus.</title>
        <authorList>
            <consortium name="Lawrence Berkeley National Laboratory"/>
            <person name="Nybo J.L."/>
            <person name="Vesth T.C."/>
            <person name="Theobald S."/>
            <person name="Frisvad J.C."/>
            <person name="Larsen T.O."/>
            <person name="Kjaerboelling I."/>
            <person name="Rothschild-Mancinelli K."/>
            <person name="Lyhne E.K."/>
            <person name="Kogle M.E."/>
            <person name="Barry K."/>
            <person name="Clum A."/>
            <person name="Na H."/>
            <person name="Ledsgaard L."/>
            <person name="Lin J."/>
            <person name="Lipzen A."/>
            <person name="Kuo A."/>
            <person name="Riley R."/>
            <person name="Mondo S."/>
            <person name="Labutti K."/>
            <person name="Haridas S."/>
            <person name="Pangalinan J."/>
            <person name="Salamov A.A."/>
            <person name="Simmons B.A."/>
            <person name="Magnuson J.K."/>
            <person name="Chen J."/>
            <person name="Drula E."/>
            <person name="Henrissat B."/>
            <person name="Wiebenga A."/>
            <person name="Lubbers R.J."/>
            <person name="Gomes A.C."/>
            <person name="Makela M.R."/>
            <person name="Stajich J."/>
            <person name="Grigoriev I.V."/>
            <person name="Mortensen U.H."/>
            <person name="De Vries R.P."/>
            <person name="Baker S.E."/>
            <person name="Andersen M.R."/>
        </authorList>
    </citation>
    <scope>NUCLEOTIDE SEQUENCE [LARGE SCALE GENOMIC DNA]</scope>
    <source>
        <strain evidence="1 2">CBS 209.92</strain>
    </source>
</reference>
<keyword evidence="2" id="KW-1185">Reference proteome</keyword>
<protein>
    <submittedName>
        <fullName evidence="1">Uncharacterized protein</fullName>
    </submittedName>
</protein>
<comment type="caution">
    <text evidence="1">The sequence shown here is derived from an EMBL/GenBank/DDBJ whole genome shotgun (WGS) entry which is preliminary data.</text>
</comment>
<proteinExistence type="predicted"/>
<evidence type="ECO:0000313" key="2">
    <source>
        <dbReference type="Proteomes" id="UP001610563"/>
    </source>
</evidence>
<name>A0ABR4FV80_9EURO</name>
<dbReference type="EMBL" id="JBFTWV010000102">
    <property type="protein sequence ID" value="KAL2787164.1"/>
    <property type="molecule type" value="Genomic_DNA"/>
</dbReference>
<organism evidence="1 2">
    <name type="scientific">Aspergillus keveii</name>
    <dbReference type="NCBI Taxonomy" id="714993"/>
    <lineage>
        <taxon>Eukaryota</taxon>
        <taxon>Fungi</taxon>
        <taxon>Dikarya</taxon>
        <taxon>Ascomycota</taxon>
        <taxon>Pezizomycotina</taxon>
        <taxon>Eurotiomycetes</taxon>
        <taxon>Eurotiomycetidae</taxon>
        <taxon>Eurotiales</taxon>
        <taxon>Aspergillaceae</taxon>
        <taxon>Aspergillus</taxon>
        <taxon>Aspergillus subgen. Nidulantes</taxon>
    </lineage>
</organism>
<gene>
    <name evidence="1" type="ORF">BJX66DRAFT_311538</name>
</gene>
<accession>A0ABR4FV80</accession>
<dbReference type="Proteomes" id="UP001610563">
    <property type="component" value="Unassembled WGS sequence"/>
</dbReference>